<organism evidence="1 2">
    <name type="scientific">Penicillium angulare</name>
    <dbReference type="NCBI Taxonomy" id="116970"/>
    <lineage>
        <taxon>Eukaryota</taxon>
        <taxon>Fungi</taxon>
        <taxon>Dikarya</taxon>
        <taxon>Ascomycota</taxon>
        <taxon>Pezizomycotina</taxon>
        <taxon>Eurotiomycetes</taxon>
        <taxon>Eurotiomycetidae</taxon>
        <taxon>Eurotiales</taxon>
        <taxon>Aspergillaceae</taxon>
        <taxon>Penicillium</taxon>
    </lineage>
</organism>
<protein>
    <submittedName>
        <fullName evidence="1">Uncharacterized protein</fullName>
    </submittedName>
</protein>
<evidence type="ECO:0000313" key="1">
    <source>
        <dbReference type="EMBL" id="KAJ5107195.1"/>
    </source>
</evidence>
<comment type="caution">
    <text evidence="1">The sequence shown here is derived from an EMBL/GenBank/DDBJ whole genome shotgun (WGS) entry which is preliminary data.</text>
</comment>
<evidence type="ECO:0000313" key="2">
    <source>
        <dbReference type="Proteomes" id="UP001149165"/>
    </source>
</evidence>
<keyword evidence="2" id="KW-1185">Reference proteome</keyword>
<dbReference type="OrthoDB" id="10018600at2759"/>
<name>A0A9W9FWB6_9EURO</name>
<dbReference type="InterPro" id="IPR012332">
    <property type="entry name" value="Autotransporter_pectin_lyase_C"/>
</dbReference>
<reference evidence="1" key="1">
    <citation type="submission" date="2022-11" db="EMBL/GenBank/DDBJ databases">
        <authorList>
            <person name="Petersen C."/>
        </authorList>
    </citation>
    <scope>NUCLEOTIDE SEQUENCE</scope>
    <source>
        <strain evidence="1">IBT 30069</strain>
    </source>
</reference>
<gene>
    <name evidence="1" type="ORF">N7456_003870</name>
</gene>
<sequence>MHGVFQIVSTSSSSSLDSTAYAYVTGGSVEETNGTYPLIFAANIQAYIYLTSVELSIKSKLLANISADSECGQSGSNSANATIFLTDLTVEGDVYLDDDSGVSLYLKNSHWTGALNPDKGSGTANVYLDANSTWSLSGDSKANVVGQKRSGSSIHREDYHLGYEKKATKW</sequence>
<accession>A0A9W9FWB6</accession>
<dbReference type="EMBL" id="JAPQKH010000003">
    <property type="protein sequence ID" value="KAJ5107195.1"/>
    <property type="molecule type" value="Genomic_DNA"/>
</dbReference>
<dbReference type="Proteomes" id="UP001149165">
    <property type="component" value="Unassembled WGS sequence"/>
</dbReference>
<dbReference type="Gene3D" id="2.160.20.20">
    <property type="match status" value="1"/>
</dbReference>
<reference evidence="1" key="2">
    <citation type="journal article" date="2023" name="IMA Fungus">
        <title>Comparative genomic study of the Penicillium genus elucidates a diverse pangenome and 15 lateral gene transfer events.</title>
        <authorList>
            <person name="Petersen C."/>
            <person name="Sorensen T."/>
            <person name="Nielsen M.R."/>
            <person name="Sondergaard T.E."/>
            <person name="Sorensen J.L."/>
            <person name="Fitzpatrick D.A."/>
            <person name="Frisvad J.C."/>
            <person name="Nielsen K.L."/>
        </authorList>
    </citation>
    <scope>NUCLEOTIDE SEQUENCE</scope>
    <source>
        <strain evidence="1">IBT 30069</strain>
    </source>
</reference>
<proteinExistence type="predicted"/>
<dbReference type="AlphaFoldDB" id="A0A9W9FWB6"/>